<name>A0A150GK84_GONPE</name>
<organism evidence="11 12">
    <name type="scientific">Gonium pectorale</name>
    <name type="common">Green alga</name>
    <dbReference type="NCBI Taxonomy" id="33097"/>
    <lineage>
        <taxon>Eukaryota</taxon>
        <taxon>Viridiplantae</taxon>
        <taxon>Chlorophyta</taxon>
        <taxon>core chlorophytes</taxon>
        <taxon>Chlorophyceae</taxon>
        <taxon>CS clade</taxon>
        <taxon>Chlamydomonadales</taxon>
        <taxon>Volvocaceae</taxon>
        <taxon>Gonium</taxon>
    </lineage>
</organism>
<proteinExistence type="inferred from homology"/>
<evidence type="ECO:0000256" key="7">
    <source>
        <dbReference type="ARBA" id="ARBA00035120"/>
    </source>
</evidence>
<evidence type="ECO:0000256" key="9">
    <source>
        <dbReference type="SAM" id="MobiDB-lite"/>
    </source>
</evidence>
<evidence type="ECO:0000256" key="5">
    <source>
        <dbReference type="ARBA" id="ARBA00022989"/>
    </source>
</evidence>
<feature type="transmembrane region" description="Helical" evidence="10">
    <location>
        <begin position="291"/>
        <end position="317"/>
    </location>
</feature>
<comment type="caution">
    <text evidence="11">The sequence shown here is derived from an EMBL/GenBank/DDBJ whole genome shotgun (WGS) entry which is preliminary data.</text>
</comment>
<evidence type="ECO:0000256" key="4">
    <source>
        <dbReference type="ARBA" id="ARBA00022692"/>
    </source>
</evidence>
<feature type="transmembrane region" description="Helical" evidence="10">
    <location>
        <begin position="134"/>
        <end position="163"/>
    </location>
</feature>
<evidence type="ECO:0000256" key="1">
    <source>
        <dbReference type="ARBA" id="ARBA00002598"/>
    </source>
</evidence>
<dbReference type="Proteomes" id="UP000075714">
    <property type="component" value="Unassembled WGS sequence"/>
</dbReference>
<evidence type="ECO:0000313" key="11">
    <source>
        <dbReference type="EMBL" id="KXZ50191.1"/>
    </source>
</evidence>
<dbReference type="Pfam" id="PF02537">
    <property type="entry name" value="CRCB"/>
    <property type="match status" value="2"/>
</dbReference>
<evidence type="ECO:0000256" key="8">
    <source>
        <dbReference type="ARBA" id="ARBA00035585"/>
    </source>
</evidence>
<dbReference type="PANTHER" id="PTHR28259:SF1">
    <property type="entry name" value="FLUORIDE EXPORT PROTEIN 1-RELATED"/>
    <property type="match status" value="1"/>
</dbReference>
<protein>
    <recommendedName>
        <fullName evidence="13">Fluoride ion transporter CrcB</fullName>
    </recommendedName>
</protein>
<keyword evidence="6 10" id="KW-0472">Membrane</keyword>
<dbReference type="GO" id="GO:1903425">
    <property type="term" value="F:fluoride transmembrane transporter activity"/>
    <property type="evidence" value="ECO:0007669"/>
    <property type="project" value="TreeGrafter"/>
</dbReference>
<dbReference type="EMBL" id="LSYV01000018">
    <property type="protein sequence ID" value="KXZ50191.1"/>
    <property type="molecule type" value="Genomic_DNA"/>
</dbReference>
<feature type="transmembrane region" description="Helical" evidence="10">
    <location>
        <begin position="329"/>
        <end position="347"/>
    </location>
</feature>
<evidence type="ECO:0008006" key="13">
    <source>
        <dbReference type="Google" id="ProtNLM"/>
    </source>
</evidence>
<comment type="similarity">
    <text evidence="7">Belongs to the fluoride channel Fluc/FEX (TC 1.A.43) family.</text>
</comment>
<keyword evidence="3" id="KW-1003">Cell membrane</keyword>
<keyword evidence="4 10" id="KW-0812">Transmembrane</keyword>
<reference evidence="12" key="1">
    <citation type="journal article" date="2016" name="Nat. Commun.">
        <title>The Gonium pectorale genome demonstrates co-option of cell cycle regulation during the evolution of multicellularity.</title>
        <authorList>
            <person name="Hanschen E.R."/>
            <person name="Marriage T.N."/>
            <person name="Ferris P.J."/>
            <person name="Hamaji T."/>
            <person name="Toyoda A."/>
            <person name="Fujiyama A."/>
            <person name="Neme R."/>
            <person name="Noguchi H."/>
            <person name="Minakuchi Y."/>
            <person name="Suzuki M."/>
            <person name="Kawai-Toyooka H."/>
            <person name="Smith D.R."/>
            <person name="Sparks H."/>
            <person name="Anderson J."/>
            <person name="Bakaric R."/>
            <person name="Luria V."/>
            <person name="Karger A."/>
            <person name="Kirschner M.W."/>
            <person name="Durand P.M."/>
            <person name="Michod R.E."/>
            <person name="Nozaki H."/>
            <person name="Olson B.J."/>
        </authorList>
    </citation>
    <scope>NUCLEOTIDE SEQUENCE [LARGE SCALE GENOMIC DNA]</scope>
    <source>
        <strain evidence="12">NIES-2863</strain>
    </source>
</reference>
<gene>
    <name evidence="11" type="ORF">GPECTOR_17g828</name>
</gene>
<dbReference type="AlphaFoldDB" id="A0A150GK84"/>
<sequence length="487" mass="49223">MIGKLFGGPCSVPGNWSWAPCVTGSGLLRIGGALFYDFPANVLGSFFIGLFSTGSTLASTYLHVHTPEHYRGLQLLFLPRSSSLQSHVALHFGLRTGYCGSLTTFSSWMLQVVVLMVGRSAAPSHARGTEWVAGLWAIFLGAAGSLLALVVGQHTALAAAAALEDAAATRRQRGNERPGDQPQPGAGGVGGTDGAKVQVVSAANGAHEAVTEERPGGGTGSNGSNTGGDGPAAAPPAVVSIATGPALTRVSASAAVPTPIMLPPGGGAGAGGGAAAAAAARDATVAVPYSAVCLLADIAAGAVLLTLTGVSLAYVWLDREGFAAGERRFWWFAILLGPPGCVLRWYLARFNSLPSRWSCCGALPSVASGTAGGGAGAGRGWSWLQLGTFVANLSACVLNYVADALLFRLGGSWGPGGPALSGTQREVLQGLMVGTAGCLSTVSTWVVELEVLARTSPFGAYKYATSSVGLAVALGLLVYGIPAWTSN</sequence>
<evidence type="ECO:0000313" key="12">
    <source>
        <dbReference type="Proteomes" id="UP000075714"/>
    </source>
</evidence>
<comment type="subcellular location">
    <subcellularLocation>
        <location evidence="2">Cell membrane</location>
        <topology evidence="2">Multi-pass membrane protein</topology>
    </subcellularLocation>
</comment>
<keyword evidence="12" id="KW-1185">Reference proteome</keyword>
<feature type="compositionally biased region" description="Gly residues" evidence="9">
    <location>
        <begin position="216"/>
        <end position="230"/>
    </location>
</feature>
<feature type="region of interest" description="Disordered" evidence="9">
    <location>
        <begin position="168"/>
        <end position="235"/>
    </location>
</feature>
<dbReference type="InterPro" id="IPR003691">
    <property type="entry name" value="FluC"/>
</dbReference>
<feature type="transmembrane region" description="Helical" evidence="10">
    <location>
        <begin position="459"/>
        <end position="481"/>
    </location>
</feature>
<evidence type="ECO:0000256" key="10">
    <source>
        <dbReference type="SAM" id="Phobius"/>
    </source>
</evidence>
<accession>A0A150GK84</accession>
<dbReference type="PANTHER" id="PTHR28259">
    <property type="entry name" value="FLUORIDE EXPORT PROTEIN 1-RELATED"/>
    <property type="match status" value="1"/>
</dbReference>
<evidence type="ECO:0000256" key="6">
    <source>
        <dbReference type="ARBA" id="ARBA00023136"/>
    </source>
</evidence>
<feature type="transmembrane region" description="Helical" evidence="10">
    <location>
        <begin position="389"/>
        <end position="407"/>
    </location>
</feature>
<comment type="function">
    <text evidence="1">Fluoride channel required for the rapid expulsion of cytoplasmic fluoride.</text>
</comment>
<feature type="transmembrane region" description="Helical" evidence="10">
    <location>
        <begin position="42"/>
        <end position="64"/>
    </location>
</feature>
<feature type="transmembrane region" description="Helical" evidence="10">
    <location>
        <begin position="102"/>
        <end position="122"/>
    </location>
</feature>
<dbReference type="STRING" id="33097.A0A150GK84"/>
<evidence type="ECO:0000256" key="3">
    <source>
        <dbReference type="ARBA" id="ARBA00022475"/>
    </source>
</evidence>
<dbReference type="GO" id="GO:0005886">
    <property type="term" value="C:plasma membrane"/>
    <property type="evidence" value="ECO:0007669"/>
    <property type="project" value="UniProtKB-SubCell"/>
</dbReference>
<keyword evidence="5 10" id="KW-1133">Transmembrane helix</keyword>
<comment type="catalytic activity">
    <reaction evidence="8">
        <text>fluoride(in) = fluoride(out)</text>
        <dbReference type="Rhea" id="RHEA:76159"/>
        <dbReference type="ChEBI" id="CHEBI:17051"/>
    </reaction>
    <physiologicalReaction direction="left-to-right" evidence="8">
        <dbReference type="Rhea" id="RHEA:76160"/>
    </physiologicalReaction>
</comment>
<evidence type="ECO:0000256" key="2">
    <source>
        <dbReference type="ARBA" id="ARBA00004651"/>
    </source>
</evidence>
<dbReference type="OrthoDB" id="409792at2759"/>